<feature type="domain" description="Lysidine-tRNA(Ile) synthetase C-terminal" evidence="9">
    <location>
        <begin position="364"/>
        <end position="438"/>
    </location>
</feature>
<sequence length="444" mass="52176">MEQEFFRKNPELLTGQKILLAVSTGVDSMVLLHLLEQQNVKIGVVHVNHQLRPESKAEADFLRDYCEKQRLPLYMNVWERPAEKNIEAEARRVRYNFFEKIMEQEKYDLLLTAHHSDDQLETLLMRLTRGGSLAGHSGIARQQDFGPGILLRPLLSFSKEEIYSYAKKEQLTYFEDATNNSQDYFRNRIRKNVVPELKKENPQILTHAQQFHQQLTWANQLIEQALKENLRNIEFDGQRWSFLREHLPPETGARYYFLSVFFQQIEDQTRLIVSQRQLFSLLDQIERPVTQWSVDLGDGWQFTRRYQQFCLEKKGIISDGIFSLNENEQIKLPDGETIALRKSDTASETDAYHVLLPAAVKLPLTIRRRHAGDRIRLSETLFKRINRYFIDKKIPNEQRDQAWVVEDSMGEIVALLPFVNSYLSITTETDRIHYILDYTLQVAK</sequence>
<reference evidence="10 11" key="1">
    <citation type="submission" date="2023-03" db="EMBL/GenBank/DDBJ databases">
        <authorList>
            <person name="Shen W."/>
            <person name="Cai J."/>
        </authorList>
    </citation>
    <scope>NUCLEOTIDE SEQUENCE [LARGE SCALE GENOMIC DNA]</scope>
    <source>
        <strain evidence="10 11">D6-4</strain>
    </source>
</reference>
<dbReference type="InterPro" id="IPR012795">
    <property type="entry name" value="tRNA_Ile_lys_synt_N"/>
</dbReference>
<comment type="function">
    <text evidence="8">Ligates lysine onto the cytidine present at position 34 of the AUA codon-specific tRNA(Ile) that contains the anticodon CAU, in an ATP-dependent manner. Cytidine is converted to lysidine, thus changing the amino acid specificity of the tRNA from methionine to isoleucine.</text>
</comment>
<dbReference type="NCBIfam" id="TIGR02432">
    <property type="entry name" value="lysidine_TilS_N"/>
    <property type="match status" value="1"/>
</dbReference>
<evidence type="ECO:0000256" key="6">
    <source>
        <dbReference type="ARBA" id="ARBA00022840"/>
    </source>
</evidence>
<dbReference type="Proteomes" id="UP001252875">
    <property type="component" value="Unassembled WGS sequence"/>
</dbReference>
<evidence type="ECO:0000256" key="5">
    <source>
        <dbReference type="ARBA" id="ARBA00022741"/>
    </source>
</evidence>
<dbReference type="InterPro" id="IPR011063">
    <property type="entry name" value="TilS/TtcA_N"/>
</dbReference>
<protein>
    <recommendedName>
        <fullName evidence="8">tRNA(Ile)-lysidine synthase</fullName>
        <ecNumber evidence="8">6.3.4.19</ecNumber>
    </recommendedName>
    <alternativeName>
        <fullName evidence="8">tRNA(Ile)-2-lysyl-cytidine synthase</fullName>
    </alternativeName>
    <alternativeName>
        <fullName evidence="8">tRNA(Ile)-lysidine synthetase</fullName>
    </alternativeName>
</protein>
<dbReference type="SUPFAM" id="SSF56037">
    <property type="entry name" value="PheT/TilS domain"/>
    <property type="match status" value="1"/>
</dbReference>
<keyword evidence="4 8" id="KW-0819">tRNA processing</keyword>
<evidence type="ECO:0000313" key="11">
    <source>
        <dbReference type="Proteomes" id="UP001252875"/>
    </source>
</evidence>
<dbReference type="CDD" id="cd01992">
    <property type="entry name" value="TilS_N"/>
    <property type="match status" value="1"/>
</dbReference>
<comment type="caution">
    <text evidence="10">The sequence shown here is derived from an EMBL/GenBank/DDBJ whole genome shotgun (WGS) entry which is preliminary data.</text>
</comment>
<dbReference type="GO" id="GO:0032267">
    <property type="term" value="F:tRNA(Ile)-lysidine synthase activity"/>
    <property type="evidence" value="ECO:0007669"/>
    <property type="project" value="UniProtKB-EC"/>
</dbReference>
<organism evidence="10 11">
    <name type="scientific">Enterococcus hulanensis</name>
    <dbReference type="NCBI Taxonomy" id="2559929"/>
    <lineage>
        <taxon>Bacteria</taxon>
        <taxon>Bacillati</taxon>
        <taxon>Bacillota</taxon>
        <taxon>Bacilli</taxon>
        <taxon>Lactobacillales</taxon>
        <taxon>Enterococcaceae</taxon>
        <taxon>Enterococcus</taxon>
    </lineage>
</organism>
<dbReference type="RefSeq" id="WP_311822400.1">
    <property type="nucleotide sequence ID" value="NZ_JARPYF010000005.1"/>
</dbReference>
<dbReference type="PANTHER" id="PTHR43033">
    <property type="entry name" value="TRNA(ILE)-LYSIDINE SYNTHASE-RELATED"/>
    <property type="match status" value="1"/>
</dbReference>
<dbReference type="EMBL" id="JARPYI010000005">
    <property type="protein sequence ID" value="MDT2600096.1"/>
    <property type="molecule type" value="Genomic_DNA"/>
</dbReference>
<keyword evidence="3 8" id="KW-0436">Ligase</keyword>
<accession>A0ABU3EZL4</accession>
<gene>
    <name evidence="8 10" type="primary">tilS</name>
    <name evidence="10" type="ORF">P7D85_09955</name>
</gene>
<keyword evidence="6" id="KW-0067">ATP-binding</keyword>
<evidence type="ECO:0000256" key="4">
    <source>
        <dbReference type="ARBA" id="ARBA00022694"/>
    </source>
</evidence>
<proteinExistence type="inferred from homology"/>
<keyword evidence="2 8" id="KW-0963">Cytoplasm</keyword>
<dbReference type="NCBIfam" id="TIGR02433">
    <property type="entry name" value="lysidine_TilS_C"/>
    <property type="match status" value="1"/>
</dbReference>
<dbReference type="EC" id="6.3.4.19" evidence="8"/>
<evidence type="ECO:0000256" key="7">
    <source>
        <dbReference type="ARBA" id="ARBA00048539"/>
    </source>
</evidence>
<name>A0ABU3EZL4_9ENTE</name>
<dbReference type="HAMAP" id="MF_01161">
    <property type="entry name" value="tRNA_Ile_lys_synt"/>
    <property type="match status" value="1"/>
</dbReference>
<evidence type="ECO:0000259" key="9">
    <source>
        <dbReference type="SMART" id="SM00977"/>
    </source>
</evidence>
<evidence type="ECO:0000256" key="2">
    <source>
        <dbReference type="ARBA" id="ARBA00022490"/>
    </source>
</evidence>
<comment type="subcellular location">
    <subcellularLocation>
        <location evidence="1 8">Cytoplasm</location>
    </subcellularLocation>
</comment>
<dbReference type="SUPFAM" id="SSF52402">
    <property type="entry name" value="Adenine nucleotide alpha hydrolases-like"/>
    <property type="match status" value="1"/>
</dbReference>
<comment type="caution">
    <text evidence="8">Lacks conserved residue(s) required for the propagation of feature annotation.</text>
</comment>
<evidence type="ECO:0000313" key="10">
    <source>
        <dbReference type="EMBL" id="MDT2600096.1"/>
    </source>
</evidence>
<dbReference type="Gene3D" id="3.40.50.620">
    <property type="entry name" value="HUPs"/>
    <property type="match status" value="1"/>
</dbReference>
<dbReference type="SMART" id="SM00977">
    <property type="entry name" value="TilS_C"/>
    <property type="match status" value="1"/>
</dbReference>
<comment type="catalytic activity">
    <reaction evidence="7 8">
        <text>cytidine(34) in tRNA(Ile2) + L-lysine + ATP = lysidine(34) in tRNA(Ile2) + AMP + diphosphate + H(+)</text>
        <dbReference type="Rhea" id="RHEA:43744"/>
        <dbReference type="Rhea" id="RHEA-COMP:10625"/>
        <dbReference type="Rhea" id="RHEA-COMP:10670"/>
        <dbReference type="ChEBI" id="CHEBI:15378"/>
        <dbReference type="ChEBI" id="CHEBI:30616"/>
        <dbReference type="ChEBI" id="CHEBI:32551"/>
        <dbReference type="ChEBI" id="CHEBI:33019"/>
        <dbReference type="ChEBI" id="CHEBI:82748"/>
        <dbReference type="ChEBI" id="CHEBI:83665"/>
        <dbReference type="ChEBI" id="CHEBI:456215"/>
        <dbReference type="EC" id="6.3.4.19"/>
    </reaction>
</comment>
<dbReference type="PANTHER" id="PTHR43033:SF1">
    <property type="entry name" value="TRNA(ILE)-LYSIDINE SYNTHASE-RELATED"/>
    <property type="match status" value="1"/>
</dbReference>
<evidence type="ECO:0000256" key="1">
    <source>
        <dbReference type="ARBA" id="ARBA00004496"/>
    </source>
</evidence>
<keyword evidence="5" id="KW-0547">Nucleotide-binding</keyword>
<dbReference type="InterPro" id="IPR014729">
    <property type="entry name" value="Rossmann-like_a/b/a_fold"/>
</dbReference>
<comment type="similarity">
    <text evidence="8">Belongs to the tRNA(Ile)-lysidine synthase family.</text>
</comment>
<evidence type="ECO:0000256" key="3">
    <source>
        <dbReference type="ARBA" id="ARBA00022598"/>
    </source>
</evidence>
<dbReference type="InterPro" id="IPR012094">
    <property type="entry name" value="tRNA_Ile_lys_synt"/>
</dbReference>
<evidence type="ECO:0000256" key="8">
    <source>
        <dbReference type="HAMAP-Rule" id="MF_01161"/>
    </source>
</evidence>
<dbReference type="InterPro" id="IPR012796">
    <property type="entry name" value="Lysidine-tRNA-synth_C"/>
</dbReference>
<keyword evidence="11" id="KW-1185">Reference proteome</keyword>
<dbReference type="Pfam" id="PF01171">
    <property type="entry name" value="ATP_bind_3"/>
    <property type="match status" value="1"/>
</dbReference>